<dbReference type="Pfam" id="PF24750">
    <property type="entry name" value="b-prop_At3g26010-like"/>
    <property type="match status" value="1"/>
</dbReference>
<reference evidence="3" key="1">
    <citation type="journal article" date="2012" name="Nat. Biotechnol.">
        <title>Reference genome sequence of the model plant Setaria.</title>
        <authorList>
            <person name="Bennetzen J.L."/>
            <person name="Schmutz J."/>
            <person name="Wang H."/>
            <person name="Percifield R."/>
            <person name="Hawkins J."/>
            <person name="Pontaroli A.C."/>
            <person name="Estep M."/>
            <person name="Feng L."/>
            <person name="Vaughn J.N."/>
            <person name="Grimwood J."/>
            <person name="Jenkins J."/>
            <person name="Barry K."/>
            <person name="Lindquist E."/>
            <person name="Hellsten U."/>
            <person name="Deshpande S."/>
            <person name="Wang X."/>
            <person name="Wu X."/>
            <person name="Mitros T."/>
            <person name="Triplett J."/>
            <person name="Yang X."/>
            <person name="Ye C.Y."/>
            <person name="Mauro-Herrera M."/>
            <person name="Wang L."/>
            <person name="Li P."/>
            <person name="Sharma M."/>
            <person name="Sharma R."/>
            <person name="Ronald P.C."/>
            <person name="Panaud O."/>
            <person name="Kellogg E.A."/>
            <person name="Brutnell T.P."/>
            <person name="Doust A.N."/>
            <person name="Tuskan G.A."/>
            <person name="Rokhsar D."/>
            <person name="Devos K.M."/>
        </authorList>
    </citation>
    <scope>NUCLEOTIDE SEQUENCE [LARGE SCALE GENOMIC DNA]</scope>
    <source>
        <strain evidence="3">Yugu1</strain>
    </source>
</reference>
<feature type="domain" description="F-box protein At3g26010-like beta-propeller" evidence="2">
    <location>
        <begin position="84"/>
        <end position="325"/>
    </location>
</feature>
<dbReference type="InterPro" id="IPR056592">
    <property type="entry name" value="Beta-prop_At3g26010-like"/>
</dbReference>
<sequence length="370" mass="41208">MDSPKTKRGEVADAVAGLPDDPSPRSSPASPLSPFSGSSAKFPQTLEGFFFGGGGDGGGVNYGHFINLSGRSVPLLPGIKNIDLLSAHNGLLLFEHFRDRHRYEYIVCNPATEQWVSVPSSGITPYPPVEGNYYSLTLAHNLLIFDPAVSSHFHLLQFRNLCWFETVQVQAVRVFSSETGVWRDIKGEGEDKIQSKLGWANVNGMLHIPVYKHYLQSQQKDIIAVVDLQGKKNMAIHWPDMNEFAAPVFIEDHRVHIIELSIWVLEDYGAAQWVLKQSVSCLQLFGEISCGVDDLDVVAIHPDRNLVFFVHRYNWKLVSYDMDSEDEVYDLCTLGHGGGLIIPYVPYFAEVPVLSCGASTDFQEGQPRIL</sequence>
<reference evidence="3" key="2">
    <citation type="submission" date="2015-07" db="EMBL/GenBank/DDBJ databases">
        <authorList>
            <person name="Noorani M."/>
        </authorList>
    </citation>
    <scope>NUCLEOTIDE SEQUENCE</scope>
    <source>
        <strain evidence="3">Yugu1</strain>
    </source>
</reference>
<dbReference type="EMBL" id="CM003529">
    <property type="protein sequence ID" value="RCV09864.1"/>
    <property type="molecule type" value="Genomic_DNA"/>
</dbReference>
<feature type="region of interest" description="Disordered" evidence="1">
    <location>
        <begin position="1"/>
        <end position="37"/>
    </location>
</feature>
<dbReference type="PANTHER" id="PTHR35546:SF28">
    <property type="entry name" value="F-BOX DOMAIN-CONTAINING PROTEIN"/>
    <property type="match status" value="1"/>
</dbReference>
<dbReference type="OrthoDB" id="688837at2759"/>
<name>A0A368PWG1_SETIT</name>
<dbReference type="PANTHER" id="PTHR35546">
    <property type="entry name" value="F-BOX PROTEIN INTERACTION DOMAIN PROTEIN-RELATED"/>
    <property type="match status" value="1"/>
</dbReference>
<gene>
    <name evidence="3" type="ORF">SETIT_2G063600v2</name>
</gene>
<protein>
    <recommendedName>
        <fullName evidence="2">F-box protein At3g26010-like beta-propeller domain-containing protein</fullName>
    </recommendedName>
</protein>
<evidence type="ECO:0000256" key="1">
    <source>
        <dbReference type="SAM" id="MobiDB-lite"/>
    </source>
</evidence>
<evidence type="ECO:0000313" key="3">
    <source>
        <dbReference type="EMBL" id="RCV09864.1"/>
    </source>
</evidence>
<accession>A0A368PWG1</accession>
<feature type="compositionally biased region" description="Basic and acidic residues" evidence="1">
    <location>
        <begin position="1"/>
        <end position="11"/>
    </location>
</feature>
<evidence type="ECO:0000259" key="2">
    <source>
        <dbReference type="Pfam" id="PF24750"/>
    </source>
</evidence>
<organism evidence="3">
    <name type="scientific">Setaria italica</name>
    <name type="common">Foxtail millet</name>
    <name type="synonym">Panicum italicum</name>
    <dbReference type="NCBI Taxonomy" id="4555"/>
    <lineage>
        <taxon>Eukaryota</taxon>
        <taxon>Viridiplantae</taxon>
        <taxon>Streptophyta</taxon>
        <taxon>Embryophyta</taxon>
        <taxon>Tracheophyta</taxon>
        <taxon>Spermatophyta</taxon>
        <taxon>Magnoliopsida</taxon>
        <taxon>Liliopsida</taxon>
        <taxon>Poales</taxon>
        <taxon>Poaceae</taxon>
        <taxon>PACMAD clade</taxon>
        <taxon>Panicoideae</taxon>
        <taxon>Panicodae</taxon>
        <taxon>Paniceae</taxon>
        <taxon>Cenchrinae</taxon>
        <taxon>Setaria</taxon>
    </lineage>
</organism>
<dbReference type="AlphaFoldDB" id="A0A368PWG1"/>
<proteinExistence type="predicted"/>
<feature type="compositionally biased region" description="Low complexity" evidence="1">
    <location>
        <begin position="17"/>
        <end position="37"/>
    </location>
</feature>
<dbReference type="InterPro" id="IPR055290">
    <property type="entry name" value="At3g26010-like"/>
</dbReference>